<dbReference type="AlphaFoldDB" id="A0A7J5TT80"/>
<proteinExistence type="predicted"/>
<accession>A0A7J5TT80</accession>
<comment type="caution">
    <text evidence="1">The sequence shown here is derived from an EMBL/GenBank/DDBJ whole genome shotgun (WGS) entry which is preliminary data.</text>
</comment>
<sequence>MTVHLLRAPDYDPDDYFAVCSLLKTLDLPGWHFIVPEVEIDPEEFDPNWGGGRRRPEEVRFRYHSPVHKIMYCYGRHAPLSWRELFAVCQHYRTNHRIDPSHEIVLLTKRPNALNWFSAFDGNGNIFIHTADWERYVSADAKYPIAYQVLSNTLQQSMGLDKDASLIHQEPIGCMNDFCGHKQQVSLKLRTGDICTECLNRLQQAEVPDLLVESALSGFEQLRRQMLFRQGFRRSVGPLVVNRHGKLLFPQQGNLEVSMPALSRTLYLFFLQHREGVRFTDLGDNTHELHRLYGRISGSGSPEQMQASVQRLVNPLENSFNENLSRIRKSFNDTLGASIAAPYQIVREPDERYRVHLERFPLQWELDW</sequence>
<keyword evidence="2" id="KW-1185">Reference proteome</keyword>
<dbReference type="Proteomes" id="UP000488299">
    <property type="component" value="Unassembled WGS sequence"/>
</dbReference>
<protein>
    <submittedName>
        <fullName evidence="1">Uncharacterized protein</fullName>
    </submittedName>
</protein>
<name>A0A7J5TT80_9BACT</name>
<gene>
    <name evidence="1" type="ORF">F5984_23295</name>
</gene>
<evidence type="ECO:0000313" key="2">
    <source>
        <dbReference type="Proteomes" id="UP000488299"/>
    </source>
</evidence>
<dbReference type="EMBL" id="WELI01000013">
    <property type="protein sequence ID" value="KAB7726843.1"/>
    <property type="molecule type" value="Genomic_DNA"/>
</dbReference>
<organism evidence="1 2">
    <name type="scientific">Rudanella paleaurantiibacter</name>
    <dbReference type="NCBI Taxonomy" id="2614655"/>
    <lineage>
        <taxon>Bacteria</taxon>
        <taxon>Pseudomonadati</taxon>
        <taxon>Bacteroidota</taxon>
        <taxon>Cytophagia</taxon>
        <taxon>Cytophagales</taxon>
        <taxon>Cytophagaceae</taxon>
        <taxon>Rudanella</taxon>
    </lineage>
</organism>
<reference evidence="1 2" key="1">
    <citation type="submission" date="2019-10" db="EMBL/GenBank/DDBJ databases">
        <title>Rudanella paleaurantiibacter sp. nov., isolated from sludge.</title>
        <authorList>
            <person name="Xu S.Q."/>
        </authorList>
    </citation>
    <scope>NUCLEOTIDE SEQUENCE [LARGE SCALE GENOMIC DNA]</scope>
    <source>
        <strain evidence="1 2">HX-22-17</strain>
    </source>
</reference>
<evidence type="ECO:0000313" key="1">
    <source>
        <dbReference type="EMBL" id="KAB7726843.1"/>
    </source>
</evidence>
<dbReference type="RefSeq" id="WP_152126629.1">
    <property type="nucleotide sequence ID" value="NZ_WELI01000013.1"/>
</dbReference>